<dbReference type="GO" id="GO:0043720">
    <property type="term" value="F:3-keto-5-aminohexanoate cleavage activity"/>
    <property type="evidence" value="ECO:0007669"/>
    <property type="project" value="InterPro"/>
</dbReference>
<organism evidence="5 6">
    <name type="scientific">Coprococcus catus</name>
    <dbReference type="NCBI Taxonomy" id="116085"/>
    <lineage>
        <taxon>Bacteria</taxon>
        <taxon>Bacillati</taxon>
        <taxon>Bacillota</taxon>
        <taxon>Clostridia</taxon>
        <taxon>Lachnospirales</taxon>
        <taxon>Lachnospiraceae</taxon>
        <taxon>Coprococcus</taxon>
    </lineage>
</organism>
<dbReference type="PANTHER" id="PTHR37418:SF2">
    <property type="entry name" value="3-KETO-5-AMINOHEXANOATE CLEAVAGE ENZYME"/>
    <property type="match status" value="1"/>
</dbReference>
<dbReference type="GO" id="GO:0046872">
    <property type="term" value="F:metal ion binding"/>
    <property type="evidence" value="ECO:0007669"/>
    <property type="project" value="UniProtKB-KW"/>
</dbReference>
<dbReference type="Gene3D" id="3.20.20.70">
    <property type="entry name" value="Aldolase class I"/>
    <property type="match status" value="1"/>
</dbReference>
<evidence type="ECO:0000256" key="4">
    <source>
        <dbReference type="ARBA" id="ARBA00022833"/>
    </source>
</evidence>
<keyword evidence="2" id="KW-0808">Transferase</keyword>
<dbReference type="EMBL" id="QVEP01000045">
    <property type="protein sequence ID" value="RGB75591.1"/>
    <property type="molecule type" value="Genomic_DNA"/>
</dbReference>
<gene>
    <name evidence="5" type="ORF">DW070_14005</name>
</gene>
<evidence type="ECO:0000256" key="2">
    <source>
        <dbReference type="ARBA" id="ARBA00022679"/>
    </source>
</evidence>
<dbReference type="InterPro" id="IPR008567">
    <property type="entry name" value="BKACE"/>
</dbReference>
<keyword evidence="3" id="KW-0479">Metal-binding</keyword>
<dbReference type="PANTHER" id="PTHR37418">
    <property type="entry name" value="3-KETO-5-AMINOHEXANOATE CLEAVAGE ENZYME-RELATED"/>
    <property type="match status" value="1"/>
</dbReference>
<dbReference type="InterPro" id="IPR013785">
    <property type="entry name" value="Aldolase_TIM"/>
</dbReference>
<keyword evidence="4" id="KW-0862">Zinc</keyword>
<proteinExistence type="predicted"/>
<sequence>MQRILEAELYNYDKVFYYFHERKYYIMAKTIITAALTGAITPHGYDVPETPEEIAKTAYECWKAGAAIVHLHMRDDNGAGVMDPVKFYETIKLIRKNYPDCDVIINCTSSGDNRVSDDSPYGNAVRMLHHANVPGIEMGTFDAGTFNWGIPGGIFSNSPTFLTTLGNLYQEKNIKPEFEVFDMGMIRAVGVYWKKGIVKAPLHFQLCLGVVGGLAATPADVQDMLAYIQRLQAEGNLPKEVTVSGFGIGKGHLPVMFSALANGCHIRVGMEDNVVYGYDKEGKKILANNLMLVERAARAVEAYGNEVATSAEAREMLGLAPLDHEAVVKALDALTIEDLEKAKAEASEKYGTTYFAAKSMG</sequence>
<evidence type="ECO:0000256" key="1">
    <source>
        <dbReference type="ARBA" id="ARBA00001947"/>
    </source>
</evidence>
<accession>A0A3E2TH51</accession>
<comment type="caution">
    <text evidence="5">The sequence shown here is derived from an EMBL/GenBank/DDBJ whole genome shotgun (WGS) entry which is preliminary data.</text>
</comment>
<protein>
    <submittedName>
        <fullName evidence="5">3-keto-5-aminohexanoate cleavage protein</fullName>
    </submittedName>
</protein>
<dbReference type="AlphaFoldDB" id="A0A3E2TH51"/>
<dbReference type="Pfam" id="PF05853">
    <property type="entry name" value="BKACE"/>
    <property type="match status" value="1"/>
</dbReference>
<dbReference type="Proteomes" id="UP000260773">
    <property type="component" value="Unassembled WGS sequence"/>
</dbReference>
<comment type="cofactor">
    <cofactor evidence="1">
        <name>Zn(2+)</name>
        <dbReference type="ChEBI" id="CHEBI:29105"/>
    </cofactor>
</comment>
<evidence type="ECO:0000313" key="5">
    <source>
        <dbReference type="EMBL" id="RGB75591.1"/>
    </source>
</evidence>
<evidence type="ECO:0000313" key="6">
    <source>
        <dbReference type="Proteomes" id="UP000260773"/>
    </source>
</evidence>
<name>A0A3E2TH51_9FIRM</name>
<reference evidence="5 6" key="1">
    <citation type="submission" date="2018-08" db="EMBL/GenBank/DDBJ databases">
        <title>A genome reference for cultivated species of the human gut microbiota.</title>
        <authorList>
            <person name="Zou Y."/>
            <person name="Xue W."/>
            <person name="Luo G."/>
        </authorList>
    </citation>
    <scope>NUCLEOTIDE SEQUENCE [LARGE SCALE GENOMIC DNA]</scope>
    <source>
        <strain evidence="5 6">AF45-17</strain>
    </source>
</reference>
<evidence type="ECO:0000256" key="3">
    <source>
        <dbReference type="ARBA" id="ARBA00022723"/>
    </source>
</evidence>